<sequence length="274" mass="30913">MTQHGALSSLETTSQDNSILLNIPPELRFQILELALDLPPGGVSLGRPDRTNCQDAMSIFLVSKQIYAEAAPIFYRTARIDLRGCSSFSKTSPEKAVRRFLQISERPRRHIRDLSVSLGMADCCECESLVGLQLEKQLDLRSLNVFIGPDYAYPPVGCAVHPPTRPRHFFKSHLDSGEQVTGPICLKETQYQAFLQFLTRANFGKIVVKVHRFHVHFLCQFHVPDKGRNCYGEWRGPEDWVIVDHEAMIEALTNVQVDDSVAAEKGCVVYSRRV</sequence>
<dbReference type="OrthoDB" id="5372935at2759"/>
<accession>W3X752</accession>
<dbReference type="PANTHER" id="PTHR42085:SF2">
    <property type="entry name" value="F-BOX DOMAIN-CONTAINING PROTEIN"/>
    <property type="match status" value="1"/>
</dbReference>
<dbReference type="Proteomes" id="UP000030651">
    <property type="component" value="Unassembled WGS sequence"/>
</dbReference>
<evidence type="ECO:0000313" key="1">
    <source>
        <dbReference type="EMBL" id="ETS81943.1"/>
    </source>
</evidence>
<organism evidence="1 2">
    <name type="scientific">Pestalotiopsis fici (strain W106-1 / CGMCC3.15140)</name>
    <dbReference type="NCBI Taxonomy" id="1229662"/>
    <lineage>
        <taxon>Eukaryota</taxon>
        <taxon>Fungi</taxon>
        <taxon>Dikarya</taxon>
        <taxon>Ascomycota</taxon>
        <taxon>Pezizomycotina</taxon>
        <taxon>Sordariomycetes</taxon>
        <taxon>Xylariomycetidae</taxon>
        <taxon>Amphisphaeriales</taxon>
        <taxon>Sporocadaceae</taxon>
        <taxon>Pestalotiopsis</taxon>
    </lineage>
</organism>
<dbReference type="HOGENOM" id="CLU_1016009_0_0_1"/>
<evidence type="ECO:0008006" key="3">
    <source>
        <dbReference type="Google" id="ProtNLM"/>
    </source>
</evidence>
<dbReference type="InterPro" id="IPR038883">
    <property type="entry name" value="AN11006-like"/>
</dbReference>
<dbReference type="RefSeq" id="XP_007833717.1">
    <property type="nucleotide sequence ID" value="XM_007835526.1"/>
</dbReference>
<dbReference type="GeneID" id="19271958"/>
<evidence type="ECO:0000313" key="2">
    <source>
        <dbReference type="Proteomes" id="UP000030651"/>
    </source>
</evidence>
<keyword evidence="2" id="KW-1185">Reference proteome</keyword>
<dbReference type="EMBL" id="KI912112">
    <property type="protein sequence ID" value="ETS81943.1"/>
    <property type="molecule type" value="Genomic_DNA"/>
</dbReference>
<dbReference type="KEGG" id="pfy:PFICI_06945"/>
<name>W3X752_PESFW</name>
<gene>
    <name evidence="1" type="ORF">PFICI_06945</name>
</gene>
<dbReference type="PANTHER" id="PTHR42085">
    <property type="entry name" value="F-BOX DOMAIN-CONTAINING PROTEIN"/>
    <property type="match status" value="1"/>
</dbReference>
<proteinExistence type="predicted"/>
<dbReference type="AlphaFoldDB" id="W3X752"/>
<dbReference type="InParanoid" id="W3X752"/>
<protein>
    <recommendedName>
        <fullName evidence="3">F-box domain-containing protein</fullName>
    </recommendedName>
</protein>
<reference evidence="2" key="1">
    <citation type="journal article" date="2015" name="BMC Genomics">
        <title>Genomic and transcriptomic analysis of the endophytic fungus Pestalotiopsis fici reveals its lifestyle and high potential for synthesis of natural products.</title>
        <authorList>
            <person name="Wang X."/>
            <person name="Zhang X."/>
            <person name="Liu L."/>
            <person name="Xiang M."/>
            <person name="Wang W."/>
            <person name="Sun X."/>
            <person name="Che Y."/>
            <person name="Guo L."/>
            <person name="Liu G."/>
            <person name="Guo L."/>
            <person name="Wang C."/>
            <person name="Yin W.B."/>
            <person name="Stadler M."/>
            <person name="Zhang X."/>
            <person name="Liu X."/>
        </authorList>
    </citation>
    <scope>NUCLEOTIDE SEQUENCE [LARGE SCALE GENOMIC DNA]</scope>
    <source>
        <strain evidence="2">W106-1 / CGMCC3.15140</strain>
    </source>
</reference>